<dbReference type="CDD" id="cd10448">
    <property type="entry name" value="GIY-YIG_unchar_3"/>
    <property type="match status" value="1"/>
</dbReference>
<evidence type="ECO:0000259" key="2">
    <source>
        <dbReference type="PROSITE" id="PS50164"/>
    </source>
</evidence>
<evidence type="ECO:0000256" key="1">
    <source>
        <dbReference type="ARBA" id="ARBA00007435"/>
    </source>
</evidence>
<proteinExistence type="inferred from homology"/>
<dbReference type="InterPro" id="IPR050190">
    <property type="entry name" value="UPF0213_domain"/>
</dbReference>
<sequence>MEKPDWVYTVTNKRAGALYIGVTSDLGRRIYQHREALIDGYSKRYGCRILVWYQAFEAIEDARYREVQMKEWQRAWKIRLIEAMNPDWSDLYPSLL</sequence>
<dbReference type="Proteomes" id="UP001597400">
    <property type="component" value="Unassembled WGS sequence"/>
</dbReference>
<dbReference type="RefSeq" id="WP_380928243.1">
    <property type="nucleotide sequence ID" value="NZ_JBHUGS010000001.1"/>
</dbReference>
<comment type="caution">
    <text evidence="3">The sequence shown here is derived from an EMBL/GenBank/DDBJ whole genome shotgun (WGS) entry which is preliminary data.</text>
</comment>
<dbReference type="InterPro" id="IPR000305">
    <property type="entry name" value="GIY-YIG_endonuc"/>
</dbReference>
<keyword evidence="4" id="KW-1185">Reference proteome</keyword>
<accession>A0ABW4TTJ7</accession>
<dbReference type="PROSITE" id="PS50164">
    <property type="entry name" value="GIY_YIG"/>
    <property type="match status" value="1"/>
</dbReference>
<feature type="domain" description="GIY-YIG" evidence="2">
    <location>
        <begin position="3"/>
        <end position="79"/>
    </location>
</feature>
<comment type="similarity">
    <text evidence="1">Belongs to the UPF0213 family.</text>
</comment>
<dbReference type="PANTHER" id="PTHR34477:SF5">
    <property type="entry name" value="BSL5627 PROTEIN"/>
    <property type="match status" value="1"/>
</dbReference>
<dbReference type="PANTHER" id="PTHR34477">
    <property type="entry name" value="UPF0213 PROTEIN YHBQ"/>
    <property type="match status" value="1"/>
</dbReference>
<dbReference type="SUPFAM" id="SSF82771">
    <property type="entry name" value="GIY-YIG endonuclease"/>
    <property type="match status" value="1"/>
</dbReference>
<evidence type="ECO:0000313" key="4">
    <source>
        <dbReference type="Proteomes" id="UP001597400"/>
    </source>
</evidence>
<name>A0ABW4TTJ7_9SPHN</name>
<dbReference type="SMART" id="SM00465">
    <property type="entry name" value="GIYc"/>
    <property type="match status" value="1"/>
</dbReference>
<protein>
    <submittedName>
        <fullName evidence="3">GIY-YIG nuclease family protein</fullName>
    </submittedName>
</protein>
<dbReference type="InterPro" id="IPR035901">
    <property type="entry name" value="GIY-YIG_endonuc_sf"/>
</dbReference>
<organism evidence="3 4">
    <name type="scientific">Sphingomonas arantia</name>
    <dbReference type="NCBI Taxonomy" id="1460676"/>
    <lineage>
        <taxon>Bacteria</taxon>
        <taxon>Pseudomonadati</taxon>
        <taxon>Pseudomonadota</taxon>
        <taxon>Alphaproteobacteria</taxon>
        <taxon>Sphingomonadales</taxon>
        <taxon>Sphingomonadaceae</taxon>
        <taxon>Sphingomonas</taxon>
    </lineage>
</organism>
<reference evidence="4" key="1">
    <citation type="journal article" date="2019" name="Int. J. Syst. Evol. Microbiol.">
        <title>The Global Catalogue of Microorganisms (GCM) 10K type strain sequencing project: providing services to taxonomists for standard genome sequencing and annotation.</title>
        <authorList>
            <consortium name="The Broad Institute Genomics Platform"/>
            <consortium name="The Broad Institute Genome Sequencing Center for Infectious Disease"/>
            <person name="Wu L."/>
            <person name="Ma J."/>
        </authorList>
    </citation>
    <scope>NUCLEOTIDE SEQUENCE [LARGE SCALE GENOMIC DNA]</scope>
    <source>
        <strain evidence="4">CGMCC 1.12702</strain>
    </source>
</reference>
<evidence type="ECO:0000313" key="3">
    <source>
        <dbReference type="EMBL" id="MFD1950012.1"/>
    </source>
</evidence>
<dbReference type="Gene3D" id="3.40.1440.10">
    <property type="entry name" value="GIY-YIG endonuclease"/>
    <property type="match status" value="1"/>
</dbReference>
<dbReference type="Pfam" id="PF01541">
    <property type="entry name" value="GIY-YIG"/>
    <property type="match status" value="1"/>
</dbReference>
<dbReference type="EMBL" id="JBHUGS010000001">
    <property type="protein sequence ID" value="MFD1950012.1"/>
    <property type="molecule type" value="Genomic_DNA"/>
</dbReference>
<gene>
    <name evidence="3" type="ORF">ACFSGX_04405</name>
</gene>